<evidence type="ECO:0000313" key="3">
    <source>
        <dbReference type="EMBL" id="MBK1882532.1"/>
    </source>
</evidence>
<reference evidence="3" key="1">
    <citation type="submission" date="2021-01" db="EMBL/GenBank/DDBJ databases">
        <title>Modified the classification status of verrucomicrobia.</title>
        <authorList>
            <person name="Feng X."/>
        </authorList>
    </citation>
    <scope>NUCLEOTIDE SEQUENCE</scope>
    <source>
        <strain evidence="3">KCTC 22041</strain>
    </source>
</reference>
<gene>
    <name evidence="3" type="ORF">JIN85_08900</name>
</gene>
<proteinExistence type="predicted"/>
<dbReference type="AlphaFoldDB" id="A0A934VUH0"/>
<dbReference type="RefSeq" id="WP_200269764.1">
    <property type="nucleotide sequence ID" value="NZ_JAENIJ010000011.1"/>
</dbReference>
<feature type="signal peptide" evidence="2">
    <location>
        <begin position="1"/>
        <end position="17"/>
    </location>
</feature>
<dbReference type="PROSITE" id="PS50005">
    <property type="entry name" value="TPR"/>
    <property type="match status" value="1"/>
</dbReference>
<keyword evidence="2" id="KW-0732">Signal</keyword>
<evidence type="ECO:0000313" key="4">
    <source>
        <dbReference type="Proteomes" id="UP000603141"/>
    </source>
</evidence>
<name>A0A934VUH0_9BACT</name>
<accession>A0A934VUH0</accession>
<sequence length="178" mass="19237">MKSILIALFAGTLMLHAENPPSAIDKAELSYRKGIAAEKAGDPSAARTAYTEALKLNPQHANARYRLGELRLKSKDIAEKGRAAQYSDIILPKVELEDVPLADALNYLTALIGEQAKEAKKDAPPGFVVQDPDKKLGEGQVTLKLKNVPAKTALEYILSQAGAKARYDEFAVVILPAK</sequence>
<comment type="caution">
    <text evidence="3">The sequence shown here is derived from an EMBL/GenBank/DDBJ whole genome shotgun (WGS) entry which is preliminary data.</text>
</comment>
<protein>
    <submittedName>
        <fullName evidence="3">Tetratricopeptide repeat protein</fullName>
    </submittedName>
</protein>
<dbReference type="Pfam" id="PF13432">
    <property type="entry name" value="TPR_16"/>
    <property type="match status" value="1"/>
</dbReference>
<evidence type="ECO:0000256" key="2">
    <source>
        <dbReference type="SAM" id="SignalP"/>
    </source>
</evidence>
<dbReference type="SUPFAM" id="SSF48452">
    <property type="entry name" value="TPR-like"/>
    <property type="match status" value="1"/>
</dbReference>
<keyword evidence="4" id="KW-1185">Reference proteome</keyword>
<dbReference type="EMBL" id="JAENIJ010000011">
    <property type="protein sequence ID" value="MBK1882532.1"/>
    <property type="molecule type" value="Genomic_DNA"/>
</dbReference>
<dbReference type="Proteomes" id="UP000603141">
    <property type="component" value="Unassembled WGS sequence"/>
</dbReference>
<organism evidence="3 4">
    <name type="scientific">Luteolibacter pohnpeiensis</name>
    <dbReference type="NCBI Taxonomy" id="454153"/>
    <lineage>
        <taxon>Bacteria</taxon>
        <taxon>Pseudomonadati</taxon>
        <taxon>Verrucomicrobiota</taxon>
        <taxon>Verrucomicrobiia</taxon>
        <taxon>Verrucomicrobiales</taxon>
        <taxon>Verrucomicrobiaceae</taxon>
        <taxon>Luteolibacter</taxon>
    </lineage>
</organism>
<keyword evidence="1" id="KW-0802">TPR repeat</keyword>
<evidence type="ECO:0000256" key="1">
    <source>
        <dbReference type="PROSITE-ProRule" id="PRU00339"/>
    </source>
</evidence>
<dbReference type="SMART" id="SM00028">
    <property type="entry name" value="TPR"/>
    <property type="match status" value="1"/>
</dbReference>
<dbReference type="Gene3D" id="1.25.40.10">
    <property type="entry name" value="Tetratricopeptide repeat domain"/>
    <property type="match status" value="1"/>
</dbReference>
<feature type="chain" id="PRO_5037302052" evidence="2">
    <location>
        <begin position="18"/>
        <end position="178"/>
    </location>
</feature>
<feature type="repeat" description="TPR" evidence="1">
    <location>
        <begin position="27"/>
        <end position="60"/>
    </location>
</feature>
<dbReference type="InterPro" id="IPR019734">
    <property type="entry name" value="TPR_rpt"/>
</dbReference>
<dbReference type="InterPro" id="IPR011990">
    <property type="entry name" value="TPR-like_helical_dom_sf"/>
</dbReference>